<reference evidence="1 2" key="1">
    <citation type="submission" date="2022-06" db="EMBL/GenBank/DDBJ databases">
        <title>Halomicroarcula sp. a new haloarchaeum isolate from saline soil.</title>
        <authorList>
            <person name="Strakova D."/>
            <person name="Galisteo C."/>
            <person name="Sanchez-Porro C."/>
            <person name="Ventosa A."/>
        </authorList>
    </citation>
    <scope>NUCLEOTIDE SEQUENCE [LARGE SCALE GENOMIC DNA]</scope>
    <source>
        <strain evidence="1 2">S3CR25-11</strain>
    </source>
</reference>
<protein>
    <recommendedName>
        <fullName evidence="3">Halobacterial output domain-containing protein</fullName>
    </recommendedName>
</protein>
<accession>A0ABU2FQC2</accession>
<keyword evidence="2" id="KW-1185">Reference proteome</keyword>
<evidence type="ECO:0000313" key="2">
    <source>
        <dbReference type="Proteomes" id="UP001268864"/>
    </source>
</evidence>
<gene>
    <name evidence="1" type="ORF">NDI86_12545</name>
</gene>
<organism evidence="1 2">
    <name type="scientific">Haloarcula onubensis</name>
    <dbReference type="NCBI Taxonomy" id="2950539"/>
    <lineage>
        <taxon>Archaea</taxon>
        <taxon>Methanobacteriati</taxon>
        <taxon>Methanobacteriota</taxon>
        <taxon>Stenosarchaea group</taxon>
        <taxon>Halobacteria</taxon>
        <taxon>Halobacteriales</taxon>
        <taxon>Haloarculaceae</taxon>
        <taxon>Haloarcula</taxon>
    </lineage>
</organism>
<proteinExistence type="predicted"/>
<sequence>MSGATAYRIAETGQRVNAVELELHFQFGLWTVTERDGDRWVVRTADGEQLTLRPLSD</sequence>
<comment type="caution">
    <text evidence="1">The sequence shown here is derived from an EMBL/GenBank/DDBJ whole genome shotgun (WGS) entry which is preliminary data.</text>
</comment>
<evidence type="ECO:0000313" key="1">
    <source>
        <dbReference type="EMBL" id="MDS0282955.1"/>
    </source>
</evidence>
<name>A0ABU2FQC2_9EURY</name>
<dbReference type="EMBL" id="JAMQOS010000004">
    <property type="protein sequence ID" value="MDS0282955.1"/>
    <property type="molecule type" value="Genomic_DNA"/>
</dbReference>
<dbReference type="RefSeq" id="WP_310900792.1">
    <property type="nucleotide sequence ID" value="NZ_JAMQOS010000004.1"/>
</dbReference>
<dbReference type="Proteomes" id="UP001268864">
    <property type="component" value="Unassembled WGS sequence"/>
</dbReference>
<evidence type="ECO:0008006" key="3">
    <source>
        <dbReference type="Google" id="ProtNLM"/>
    </source>
</evidence>